<dbReference type="OrthoDB" id="5431381at2759"/>
<name>A0A194XBH5_MOLSC</name>
<keyword evidence="8" id="KW-1185">Reference proteome</keyword>
<dbReference type="SMART" id="SM00906">
    <property type="entry name" value="Fungal_trans"/>
    <property type="match status" value="1"/>
</dbReference>
<proteinExistence type="predicted"/>
<dbReference type="SUPFAM" id="SSF57701">
    <property type="entry name" value="Zn2/Cys6 DNA-binding domain"/>
    <property type="match status" value="1"/>
</dbReference>
<dbReference type="RefSeq" id="XP_018071873.1">
    <property type="nucleotide sequence ID" value="XM_018209242.1"/>
</dbReference>
<dbReference type="Pfam" id="PF00172">
    <property type="entry name" value="Zn_clus"/>
    <property type="match status" value="1"/>
</dbReference>
<dbReference type="Pfam" id="PF04082">
    <property type="entry name" value="Fungal_trans"/>
    <property type="match status" value="1"/>
</dbReference>
<dbReference type="GO" id="GO:0003677">
    <property type="term" value="F:DNA binding"/>
    <property type="evidence" value="ECO:0007669"/>
    <property type="project" value="InterPro"/>
</dbReference>
<dbReference type="InterPro" id="IPR036864">
    <property type="entry name" value="Zn2-C6_fun-type_DNA-bd_sf"/>
</dbReference>
<dbReference type="Gene3D" id="4.10.240.10">
    <property type="entry name" value="Zn(2)-C6 fungal-type DNA-binding domain"/>
    <property type="match status" value="1"/>
</dbReference>
<evidence type="ECO:0000256" key="3">
    <source>
        <dbReference type="ARBA" id="ARBA00023242"/>
    </source>
</evidence>
<accession>A0A194XBH5</accession>
<dbReference type="CDD" id="cd12148">
    <property type="entry name" value="fungal_TF_MHR"/>
    <property type="match status" value="1"/>
</dbReference>
<evidence type="ECO:0000256" key="2">
    <source>
        <dbReference type="ARBA" id="ARBA00022723"/>
    </source>
</evidence>
<protein>
    <recommendedName>
        <fullName evidence="6">Zn(2)-C6 fungal-type domain-containing protein</fullName>
    </recommendedName>
</protein>
<keyword evidence="5" id="KW-0472">Membrane</keyword>
<evidence type="ECO:0000313" key="8">
    <source>
        <dbReference type="Proteomes" id="UP000070700"/>
    </source>
</evidence>
<dbReference type="Proteomes" id="UP000070700">
    <property type="component" value="Unassembled WGS sequence"/>
</dbReference>
<evidence type="ECO:0000256" key="5">
    <source>
        <dbReference type="SAM" id="Phobius"/>
    </source>
</evidence>
<evidence type="ECO:0000256" key="1">
    <source>
        <dbReference type="ARBA" id="ARBA00004123"/>
    </source>
</evidence>
<feature type="region of interest" description="Disordered" evidence="4">
    <location>
        <begin position="620"/>
        <end position="656"/>
    </location>
</feature>
<dbReference type="PANTHER" id="PTHR31001:SF49">
    <property type="entry name" value="ZN(II)2CYS6 TRANSCRIPTION FACTOR (EUROFUNG)"/>
    <property type="match status" value="1"/>
</dbReference>
<dbReference type="EMBL" id="KQ947414">
    <property type="protein sequence ID" value="KUJ17518.1"/>
    <property type="molecule type" value="Genomic_DNA"/>
</dbReference>
<feature type="compositionally biased region" description="Polar residues" evidence="4">
    <location>
        <begin position="640"/>
        <end position="656"/>
    </location>
</feature>
<dbReference type="PROSITE" id="PS50048">
    <property type="entry name" value="ZN2_CY6_FUNGAL_2"/>
    <property type="match status" value="1"/>
</dbReference>
<dbReference type="InterPro" id="IPR007219">
    <property type="entry name" value="XnlR_reg_dom"/>
</dbReference>
<dbReference type="PANTHER" id="PTHR31001">
    <property type="entry name" value="UNCHARACTERIZED TRANSCRIPTIONAL REGULATORY PROTEIN"/>
    <property type="match status" value="1"/>
</dbReference>
<comment type="subcellular location">
    <subcellularLocation>
        <location evidence="1">Nucleus</location>
    </subcellularLocation>
</comment>
<feature type="transmembrane region" description="Helical" evidence="5">
    <location>
        <begin position="542"/>
        <end position="563"/>
    </location>
</feature>
<gene>
    <name evidence="7" type="ORF">LY89DRAFT_583987</name>
</gene>
<dbReference type="FunCoup" id="A0A194XBH5">
    <property type="interactions" value="1401"/>
</dbReference>
<feature type="domain" description="Zn(2)-C6 fungal-type" evidence="6">
    <location>
        <begin position="23"/>
        <end position="54"/>
    </location>
</feature>
<dbReference type="GO" id="GO:0000981">
    <property type="term" value="F:DNA-binding transcription factor activity, RNA polymerase II-specific"/>
    <property type="evidence" value="ECO:0007669"/>
    <property type="project" value="InterPro"/>
</dbReference>
<reference evidence="7 8" key="1">
    <citation type="submission" date="2015-10" db="EMBL/GenBank/DDBJ databases">
        <title>Full genome of DAOMC 229536 Phialocephala scopiformis, a fungal endophyte of spruce producing the potent anti-insectan compound rugulosin.</title>
        <authorList>
            <consortium name="DOE Joint Genome Institute"/>
            <person name="Walker A.K."/>
            <person name="Frasz S.L."/>
            <person name="Seifert K.A."/>
            <person name="Miller J.D."/>
            <person name="Mondo S.J."/>
            <person name="Labutti K."/>
            <person name="Lipzen A."/>
            <person name="Dockter R."/>
            <person name="Kennedy M."/>
            <person name="Grigoriev I.V."/>
            <person name="Spatafora J.W."/>
        </authorList>
    </citation>
    <scope>NUCLEOTIDE SEQUENCE [LARGE SCALE GENOMIC DNA]</scope>
    <source>
        <strain evidence="7 8">CBS 120377</strain>
    </source>
</reference>
<keyword evidence="5" id="KW-0812">Transmembrane</keyword>
<organism evidence="7 8">
    <name type="scientific">Mollisia scopiformis</name>
    <name type="common">Conifer needle endophyte fungus</name>
    <name type="synonym">Phialocephala scopiformis</name>
    <dbReference type="NCBI Taxonomy" id="149040"/>
    <lineage>
        <taxon>Eukaryota</taxon>
        <taxon>Fungi</taxon>
        <taxon>Dikarya</taxon>
        <taxon>Ascomycota</taxon>
        <taxon>Pezizomycotina</taxon>
        <taxon>Leotiomycetes</taxon>
        <taxon>Helotiales</taxon>
        <taxon>Mollisiaceae</taxon>
        <taxon>Mollisia</taxon>
    </lineage>
</organism>
<dbReference type="GeneID" id="28818968"/>
<dbReference type="AlphaFoldDB" id="A0A194XBH5"/>
<keyword evidence="2" id="KW-0479">Metal-binding</keyword>
<keyword evidence="3" id="KW-0539">Nucleus</keyword>
<dbReference type="PROSITE" id="PS00463">
    <property type="entry name" value="ZN2_CY6_FUNGAL_1"/>
    <property type="match status" value="1"/>
</dbReference>
<evidence type="ECO:0000256" key="4">
    <source>
        <dbReference type="SAM" id="MobiDB-lite"/>
    </source>
</evidence>
<dbReference type="InParanoid" id="A0A194XBH5"/>
<keyword evidence="5" id="KW-1133">Transmembrane helix</keyword>
<evidence type="ECO:0000259" key="6">
    <source>
        <dbReference type="PROSITE" id="PS50048"/>
    </source>
</evidence>
<sequence length="656" mass="73720">MEHISDQGTGGPLVPKRNRIQLSCTNCRHGKLKCDRKHPCSQCVRRGRESQCTFTMPIRTPVVSLKNRLQHLESLVKDAMTTQSPAAQGAFSNPPNTPIGIVTDSSGDTHNQDQANGHNTLASGQVLLKNGQTYVGATHWAAILEDIEEVKGFFEESLEDADKGQSSHYNSLLWNIRSPLGKADMLANLPPRLAVDRLVSRYFNSASPALFIVHRPTFNKHYRQFWLDPEGTPIIFVGLLYAFMTIATLSGLASGETHPDTRGTPSHMLRAYHENCVQCIVLSDYTKPTRYTLETMMIYGEAEFLMSRDDQVHCYLLMAVGVRLALRMGLHRDSSKIETRLCPFEAEIRRRMWYHLNQNDLLFSFHIGLPGMMQTIESDTLPPRNLLDEDFDEECTELPPSRPGSEMTPMSYALCKGRLSNEAGKIMALANKLQLPPYDEVLRLDRSLRKAYDKVPPQLRLDESEITVTDSPSTILKRFTVSVLHEKSRCMLHRRYLAKVSEHPEYQYSKQAGLDASMKLLQRQGLIHQAASPGGPLALDRWFLSSLSTYTFLLAAMIMYLNVMNSIRDQLRTSSFEILEGIDALETSRNNWEAALSLSPEAKRAALVLNGMVDKVYQALGKQPPPRHKPDIKLGRGIASPTTSNMSQLSRTGEFS</sequence>
<dbReference type="InterPro" id="IPR050613">
    <property type="entry name" value="Sec_Metabolite_Reg"/>
</dbReference>
<dbReference type="KEGG" id="psco:LY89DRAFT_583987"/>
<dbReference type="GO" id="GO:0006351">
    <property type="term" value="P:DNA-templated transcription"/>
    <property type="evidence" value="ECO:0007669"/>
    <property type="project" value="InterPro"/>
</dbReference>
<dbReference type="GO" id="GO:0008270">
    <property type="term" value="F:zinc ion binding"/>
    <property type="evidence" value="ECO:0007669"/>
    <property type="project" value="InterPro"/>
</dbReference>
<evidence type="ECO:0000313" key="7">
    <source>
        <dbReference type="EMBL" id="KUJ17518.1"/>
    </source>
</evidence>
<dbReference type="SMART" id="SM00066">
    <property type="entry name" value="GAL4"/>
    <property type="match status" value="1"/>
</dbReference>
<dbReference type="CDD" id="cd00067">
    <property type="entry name" value="GAL4"/>
    <property type="match status" value="1"/>
</dbReference>
<dbReference type="InterPro" id="IPR001138">
    <property type="entry name" value="Zn2Cys6_DnaBD"/>
</dbReference>
<dbReference type="GO" id="GO:0005634">
    <property type="term" value="C:nucleus"/>
    <property type="evidence" value="ECO:0007669"/>
    <property type="project" value="UniProtKB-SubCell"/>
</dbReference>